<sequence>MALHVLLRPAASVAGVEPPQHPVLRSTLGALPKSLRCRGFAKLRGRRRSSDCRQLYLQHSPERLRAWRPATDGAALLEADGFDVGNTTAVSYTTTISALQWSEALYLFHTMLQQPAQQPD</sequence>
<dbReference type="Proteomes" id="UP001642464">
    <property type="component" value="Unassembled WGS sequence"/>
</dbReference>
<dbReference type="EMBL" id="CAXAMM010007557">
    <property type="protein sequence ID" value="CAK9014651.1"/>
    <property type="molecule type" value="Genomic_DNA"/>
</dbReference>
<keyword evidence="2" id="KW-1185">Reference proteome</keyword>
<gene>
    <name evidence="1" type="ORF">SCF082_LOCUS12412</name>
</gene>
<evidence type="ECO:0000313" key="1">
    <source>
        <dbReference type="EMBL" id="CAK9014651.1"/>
    </source>
</evidence>
<organism evidence="1 2">
    <name type="scientific">Durusdinium trenchii</name>
    <dbReference type="NCBI Taxonomy" id="1381693"/>
    <lineage>
        <taxon>Eukaryota</taxon>
        <taxon>Sar</taxon>
        <taxon>Alveolata</taxon>
        <taxon>Dinophyceae</taxon>
        <taxon>Suessiales</taxon>
        <taxon>Symbiodiniaceae</taxon>
        <taxon>Durusdinium</taxon>
    </lineage>
</organism>
<evidence type="ECO:0000313" key="2">
    <source>
        <dbReference type="Proteomes" id="UP001642464"/>
    </source>
</evidence>
<accession>A0ABP0JJQ2</accession>
<proteinExistence type="predicted"/>
<comment type="caution">
    <text evidence="1">The sequence shown here is derived from an EMBL/GenBank/DDBJ whole genome shotgun (WGS) entry which is preliminary data.</text>
</comment>
<protein>
    <submittedName>
        <fullName evidence="1">Uncharacterized protein</fullName>
    </submittedName>
</protein>
<name>A0ABP0JJQ2_9DINO</name>
<reference evidence="1 2" key="1">
    <citation type="submission" date="2024-02" db="EMBL/GenBank/DDBJ databases">
        <authorList>
            <person name="Chen Y."/>
            <person name="Shah S."/>
            <person name="Dougan E. K."/>
            <person name="Thang M."/>
            <person name="Chan C."/>
        </authorList>
    </citation>
    <scope>NUCLEOTIDE SEQUENCE [LARGE SCALE GENOMIC DNA]</scope>
</reference>